<dbReference type="Gene3D" id="2.60.40.150">
    <property type="entry name" value="C2 domain"/>
    <property type="match status" value="1"/>
</dbReference>
<protein>
    <submittedName>
        <fullName evidence="4">Coiled-coil and C2 domain-containing</fullName>
    </submittedName>
</protein>
<comment type="similarity">
    <text evidence="1">Belongs to the CC2D1 family.</text>
</comment>
<accession>A0A2A3EBB1</accession>
<dbReference type="PROSITE" id="PS50004">
    <property type="entry name" value="C2"/>
    <property type="match status" value="1"/>
</dbReference>
<dbReference type="InterPro" id="IPR006608">
    <property type="entry name" value="CC2D1A/B_DM14"/>
</dbReference>
<organism evidence="4 5">
    <name type="scientific">Apis cerana cerana</name>
    <name type="common">Oriental honeybee</name>
    <dbReference type="NCBI Taxonomy" id="94128"/>
    <lineage>
        <taxon>Eukaryota</taxon>
        <taxon>Metazoa</taxon>
        <taxon>Ecdysozoa</taxon>
        <taxon>Arthropoda</taxon>
        <taxon>Hexapoda</taxon>
        <taxon>Insecta</taxon>
        <taxon>Pterygota</taxon>
        <taxon>Neoptera</taxon>
        <taxon>Endopterygota</taxon>
        <taxon>Hymenoptera</taxon>
        <taxon>Apocrita</taxon>
        <taxon>Aculeata</taxon>
        <taxon>Apoidea</taxon>
        <taxon>Anthophila</taxon>
        <taxon>Apidae</taxon>
        <taxon>Apis</taxon>
    </lineage>
</organism>
<dbReference type="SMART" id="SM00239">
    <property type="entry name" value="C2"/>
    <property type="match status" value="1"/>
</dbReference>
<dbReference type="PANTHER" id="PTHR13076:SF9">
    <property type="entry name" value="COILED-COIL AND C2 DOMAIN-CONTAINING PROTEIN 1-LIKE"/>
    <property type="match status" value="1"/>
</dbReference>
<name>A0A2A3EBB1_APICC</name>
<dbReference type="PANTHER" id="PTHR13076">
    <property type="entry name" value="COILED-COIL AND C2 DOMAIN-CONTAINING PROTEIN 1-LIKE"/>
    <property type="match status" value="1"/>
</dbReference>
<evidence type="ECO:0000256" key="2">
    <source>
        <dbReference type="SAM" id="MobiDB-lite"/>
    </source>
</evidence>
<dbReference type="OrthoDB" id="19996at2759"/>
<evidence type="ECO:0000256" key="1">
    <source>
        <dbReference type="ARBA" id="ARBA00010672"/>
    </source>
</evidence>
<dbReference type="Proteomes" id="UP000242457">
    <property type="component" value="Unassembled WGS sequence"/>
</dbReference>
<feature type="compositionally biased region" description="Basic and acidic residues" evidence="2">
    <location>
        <begin position="327"/>
        <end position="338"/>
    </location>
</feature>
<feature type="domain" description="C2" evidence="3">
    <location>
        <begin position="649"/>
        <end position="787"/>
    </location>
</feature>
<dbReference type="STRING" id="94128.A0A2A3EBB1"/>
<dbReference type="SUPFAM" id="SSF49562">
    <property type="entry name" value="C2 domain (Calcium/lipid-binding domain, CaLB)"/>
    <property type="match status" value="1"/>
</dbReference>
<feature type="region of interest" description="Disordered" evidence="2">
    <location>
        <begin position="429"/>
        <end position="469"/>
    </location>
</feature>
<feature type="region of interest" description="Disordered" evidence="2">
    <location>
        <begin position="309"/>
        <end position="355"/>
    </location>
</feature>
<evidence type="ECO:0000313" key="5">
    <source>
        <dbReference type="Proteomes" id="UP000242457"/>
    </source>
</evidence>
<reference evidence="4 5" key="1">
    <citation type="submission" date="2014-07" db="EMBL/GenBank/DDBJ databases">
        <title>Genomic and transcriptomic analysis on Apis cerana provide comprehensive insights into honey bee biology.</title>
        <authorList>
            <person name="Diao Q."/>
            <person name="Sun L."/>
            <person name="Zheng H."/>
            <person name="Zheng H."/>
            <person name="Xu S."/>
            <person name="Wang S."/>
            <person name="Zeng Z."/>
            <person name="Hu F."/>
            <person name="Su S."/>
            <person name="Wu J."/>
        </authorList>
    </citation>
    <scope>NUCLEOTIDE SEQUENCE [LARGE SCALE GENOMIC DNA]</scope>
    <source>
        <tissue evidence="4">Pupae without intestine</tissue>
    </source>
</reference>
<dbReference type="SMART" id="SM00685">
    <property type="entry name" value="DM14"/>
    <property type="match status" value="4"/>
</dbReference>
<dbReference type="InterPro" id="IPR035892">
    <property type="entry name" value="C2_domain_sf"/>
</dbReference>
<dbReference type="Pfam" id="PF21528">
    <property type="entry name" value="CC2D1A-B_DM14"/>
    <property type="match status" value="3"/>
</dbReference>
<feature type="compositionally biased region" description="Polar residues" evidence="2">
    <location>
        <begin position="339"/>
        <end position="355"/>
    </location>
</feature>
<dbReference type="InterPro" id="IPR039725">
    <property type="entry name" value="CC2D1A/B"/>
</dbReference>
<dbReference type="EMBL" id="KZ288311">
    <property type="protein sequence ID" value="PBC28476.1"/>
    <property type="molecule type" value="Genomic_DNA"/>
</dbReference>
<dbReference type="AlphaFoldDB" id="A0A2A3EBB1"/>
<gene>
    <name evidence="4" type="ORF">APICC_00454</name>
</gene>
<evidence type="ECO:0000259" key="3">
    <source>
        <dbReference type="PROSITE" id="PS50004"/>
    </source>
</evidence>
<keyword evidence="5" id="KW-1185">Reference proteome</keyword>
<evidence type="ECO:0000313" key="4">
    <source>
        <dbReference type="EMBL" id="PBC28476.1"/>
    </source>
</evidence>
<dbReference type="Pfam" id="PF00168">
    <property type="entry name" value="C2"/>
    <property type="match status" value="1"/>
</dbReference>
<proteinExistence type="inferred from homology"/>
<dbReference type="GO" id="GO:0001227">
    <property type="term" value="F:DNA-binding transcription repressor activity, RNA polymerase II-specific"/>
    <property type="evidence" value="ECO:0007669"/>
    <property type="project" value="InterPro"/>
</dbReference>
<feature type="compositionally biased region" description="Polar residues" evidence="2">
    <location>
        <begin position="460"/>
        <end position="469"/>
    </location>
</feature>
<dbReference type="InterPro" id="IPR000008">
    <property type="entry name" value="C2_dom"/>
</dbReference>
<sequence>MFGKRENLKRQTRPADNLAQYGIFNMSENLDDIENNFMDNDDDDNDDLEAELAALTADDDNIEKFRHDVAEDMKDINFEEELSDGENDPELLSELKMITSEEESSESMFPEKKENSVIENIKQSETQNDNISMENIIKLLQERLQLYQIAEKKAKQENELSRARRFNRGIKTLKELLNNVQVGKPINESDIPPQLPSHAIDETNANILETNKTESTVIHYFLEENIATSMADTILSEKIDIVEKPTSTKNIDEKALKLLKDRQQEYKIAAIAWKRAGNMKEALQLLNIAKHFDIVISAVNEGETVDLSDMPLSPNIPDSTTIISSNEKSEKTENERQGKSSTDITSAEVKSSSPENLEAALIERLEACKKMKATAETEGNSHKARRYGRICKQFEDAIKLYVRGKPIPLDELPTLPGFEPLTIATQSVLDPEIEKNNKPSEPKLPTSSESESFENKISSDPKTPISPSRVQIGKKQVQKTSHAEKQLALLQQRQHELKQAALNAKKDGDIELARTYLRQAKGIDPLIEASKGGLPVDMNSIPLSPQAKKELNADSIIGLLNDSFTIINTEDCLEETTGTDEQIYENLESQLTKQIKWCLCTRDHCKALGDVSGYNKWERLALNYKRDFDMLIVRKRDALPPPQHHYEIKTHTIVQSCTDLNDSDIEISIIRGVNYSKDADTYVLLEFPYPSDNPQSDRTTTIKGTCNPEYDAIFSLTGIDRTSRQCQRAFKRHALKCQIWAKGLVRCLQMLAESHPVLGFFRSDSLLGTVTVKLQPLETQCVLHDSFPLMDGRKPTGGKLELKIRLRNPILTKQIEKITDKWLIIDY</sequence>
<feature type="compositionally biased region" description="Basic and acidic residues" evidence="2">
    <location>
        <begin position="432"/>
        <end position="441"/>
    </location>
</feature>